<protein>
    <submittedName>
        <fullName evidence="3">ATP-dependent zinc metalloprotease FtsH</fullName>
    </submittedName>
</protein>
<feature type="domain" description="Peptidase M41" evidence="2">
    <location>
        <begin position="1"/>
        <end position="127"/>
    </location>
</feature>
<dbReference type="AlphaFoldDB" id="A0AAW5KEB9"/>
<gene>
    <name evidence="3" type="ORF">NE646_13550</name>
</gene>
<accession>A0AAW5KEB9</accession>
<proteinExistence type="predicted"/>
<dbReference type="InterPro" id="IPR037219">
    <property type="entry name" value="Peptidase_M41-like"/>
</dbReference>
<keyword evidence="3" id="KW-0378">Hydrolase</keyword>
<comment type="subcellular location">
    <subcellularLocation>
        <location evidence="1">Membrane</location>
    </subcellularLocation>
</comment>
<feature type="non-terminal residue" evidence="3">
    <location>
        <position position="129"/>
    </location>
</feature>
<evidence type="ECO:0000313" key="3">
    <source>
        <dbReference type="EMBL" id="MCQ4950663.1"/>
    </source>
</evidence>
<dbReference type="PANTHER" id="PTHR23076:SF113">
    <property type="entry name" value="ATP-DEPENDENT ZINC METALLOPROTEASE FTSH 1, CHLOROPLASTIC-RELATED"/>
    <property type="match status" value="1"/>
</dbReference>
<sequence>QMFEDIVTLLGGRVAESLMFDDISTGASNDIERATNIARAMVTRYGFSKELGPLVYGTDQQEVFWGRDLNQARNYSEEVASKIDKEMRAIIDRAYSQAKTILEEHTDALNTVAKVLLEYEKVDGETFIK</sequence>
<reference evidence="3" key="1">
    <citation type="submission" date="2022-06" db="EMBL/GenBank/DDBJ databases">
        <title>Isolation of gut microbiota from human fecal samples.</title>
        <authorList>
            <person name="Pamer E.G."/>
            <person name="Barat B."/>
            <person name="Waligurski E."/>
            <person name="Medina S."/>
            <person name="Paddock L."/>
            <person name="Mostad J."/>
        </authorList>
    </citation>
    <scope>NUCLEOTIDE SEQUENCE</scope>
    <source>
        <strain evidence="3">DFI.7.96</strain>
    </source>
</reference>
<dbReference type="SUPFAM" id="SSF140990">
    <property type="entry name" value="FtsH protease domain-like"/>
    <property type="match status" value="1"/>
</dbReference>
<feature type="non-terminal residue" evidence="3">
    <location>
        <position position="1"/>
    </location>
</feature>
<dbReference type="GO" id="GO:0004222">
    <property type="term" value="F:metalloendopeptidase activity"/>
    <property type="evidence" value="ECO:0007669"/>
    <property type="project" value="InterPro"/>
</dbReference>
<keyword evidence="3" id="KW-0482">Metalloprotease</keyword>
<name>A0AAW5KEB9_9FIRM</name>
<organism evidence="3 4">
    <name type="scientific">Bittarella massiliensis</name>
    <name type="common">ex Durand et al. 2017</name>
    <dbReference type="NCBI Taxonomy" id="1720313"/>
    <lineage>
        <taxon>Bacteria</taxon>
        <taxon>Bacillati</taxon>
        <taxon>Bacillota</taxon>
        <taxon>Clostridia</taxon>
        <taxon>Eubacteriales</taxon>
        <taxon>Oscillospiraceae</taxon>
        <taxon>Bittarella (ex Durand et al. 2017)</taxon>
    </lineage>
</organism>
<dbReference type="Proteomes" id="UP001205063">
    <property type="component" value="Unassembled WGS sequence"/>
</dbReference>
<keyword evidence="3" id="KW-0645">Protease</keyword>
<dbReference type="GO" id="GO:0006508">
    <property type="term" value="P:proteolysis"/>
    <property type="evidence" value="ECO:0007669"/>
    <property type="project" value="InterPro"/>
</dbReference>
<dbReference type="GO" id="GO:0004176">
    <property type="term" value="F:ATP-dependent peptidase activity"/>
    <property type="evidence" value="ECO:0007669"/>
    <property type="project" value="InterPro"/>
</dbReference>
<evidence type="ECO:0000256" key="1">
    <source>
        <dbReference type="ARBA" id="ARBA00004370"/>
    </source>
</evidence>
<comment type="caution">
    <text evidence="3">The sequence shown here is derived from an EMBL/GenBank/DDBJ whole genome shotgun (WGS) entry which is preliminary data.</text>
</comment>
<dbReference type="PANTHER" id="PTHR23076">
    <property type="entry name" value="METALLOPROTEASE M41 FTSH"/>
    <property type="match status" value="1"/>
</dbReference>
<dbReference type="InterPro" id="IPR000642">
    <property type="entry name" value="Peptidase_M41"/>
</dbReference>
<dbReference type="GO" id="GO:0005524">
    <property type="term" value="F:ATP binding"/>
    <property type="evidence" value="ECO:0007669"/>
    <property type="project" value="InterPro"/>
</dbReference>
<dbReference type="GO" id="GO:0016020">
    <property type="term" value="C:membrane"/>
    <property type="evidence" value="ECO:0007669"/>
    <property type="project" value="UniProtKB-SubCell"/>
</dbReference>
<evidence type="ECO:0000313" key="4">
    <source>
        <dbReference type="Proteomes" id="UP001205063"/>
    </source>
</evidence>
<dbReference type="EMBL" id="JANGAB010000107">
    <property type="protein sequence ID" value="MCQ4950663.1"/>
    <property type="molecule type" value="Genomic_DNA"/>
</dbReference>
<dbReference type="Gene3D" id="1.20.58.760">
    <property type="entry name" value="Peptidase M41"/>
    <property type="match status" value="1"/>
</dbReference>
<evidence type="ECO:0000259" key="2">
    <source>
        <dbReference type="Pfam" id="PF01434"/>
    </source>
</evidence>
<dbReference type="Pfam" id="PF01434">
    <property type="entry name" value="Peptidase_M41"/>
    <property type="match status" value="1"/>
</dbReference>